<dbReference type="InterPro" id="IPR032189">
    <property type="entry name" value="Mlh1_C"/>
</dbReference>
<reference evidence="8" key="1">
    <citation type="submission" date="2014-03" db="EMBL/GenBank/DDBJ databases">
        <authorList>
            <person name="Casaregola S."/>
        </authorList>
    </citation>
    <scope>NUCLEOTIDE SEQUENCE [LARGE SCALE GENOMIC DNA]</scope>
    <source>
        <strain evidence="8">CLIB 918</strain>
    </source>
</reference>
<dbReference type="InterPro" id="IPR038973">
    <property type="entry name" value="MutL/Mlh/Pms-like"/>
</dbReference>
<dbReference type="SUPFAM" id="SSF54211">
    <property type="entry name" value="Ribosomal protein S5 domain 2-like"/>
    <property type="match status" value="1"/>
</dbReference>
<dbReference type="GO" id="GO:0061982">
    <property type="term" value="P:meiosis I cell cycle process"/>
    <property type="evidence" value="ECO:0007669"/>
    <property type="project" value="UniProtKB-ARBA"/>
</dbReference>
<evidence type="ECO:0000313" key="8">
    <source>
        <dbReference type="EMBL" id="CDO52187.1"/>
    </source>
</evidence>
<evidence type="ECO:0000256" key="3">
    <source>
        <dbReference type="ARBA" id="ARBA00022763"/>
    </source>
</evidence>
<evidence type="ECO:0000256" key="1">
    <source>
        <dbReference type="ARBA" id="ARBA00004123"/>
    </source>
</evidence>
<dbReference type="GO" id="GO:0032389">
    <property type="term" value="C:MutLalpha complex"/>
    <property type="evidence" value="ECO:0007669"/>
    <property type="project" value="TreeGrafter"/>
</dbReference>
<evidence type="ECO:0000259" key="7">
    <source>
        <dbReference type="SMART" id="SM01340"/>
    </source>
</evidence>
<dbReference type="InterPro" id="IPR014762">
    <property type="entry name" value="DNA_mismatch_repair_CS"/>
</dbReference>
<feature type="domain" description="DNA mismatch repair protein S5" evidence="7">
    <location>
        <begin position="217"/>
        <end position="339"/>
    </location>
</feature>
<dbReference type="CDD" id="cd16926">
    <property type="entry name" value="HATPase_MutL-MLH-PMS-like"/>
    <property type="match status" value="1"/>
</dbReference>
<evidence type="ECO:0000256" key="4">
    <source>
        <dbReference type="ARBA" id="ARBA00023204"/>
    </source>
</evidence>
<dbReference type="Pfam" id="PF01119">
    <property type="entry name" value="DNA_mis_repair"/>
    <property type="match status" value="1"/>
</dbReference>
<dbReference type="OrthoDB" id="10263226at2759"/>
<dbReference type="Proteomes" id="UP000242525">
    <property type="component" value="Unassembled WGS sequence"/>
</dbReference>
<dbReference type="EMBL" id="CCBN010000002">
    <property type="protein sequence ID" value="CDO52187.1"/>
    <property type="molecule type" value="Genomic_DNA"/>
</dbReference>
<dbReference type="SUPFAM" id="SSF55874">
    <property type="entry name" value="ATPase domain of HSP90 chaperone/DNA topoisomerase II/histidine kinase"/>
    <property type="match status" value="1"/>
</dbReference>
<dbReference type="GO" id="GO:0006298">
    <property type="term" value="P:mismatch repair"/>
    <property type="evidence" value="ECO:0007669"/>
    <property type="project" value="InterPro"/>
</dbReference>
<feature type="compositionally biased region" description="Low complexity" evidence="6">
    <location>
        <begin position="421"/>
        <end position="444"/>
    </location>
</feature>
<dbReference type="InterPro" id="IPR036890">
    <property type="entry name" value="HATPase_C_sf"/>
</dbReference>
<comment type="similarity">
    <text evidence="2">Belongs to the DNA mismatch repair MutL/HexB family.</text>
</comment>
<dbReference type="Gene3D" id="3.30.565.10">
    <property type="entry name" value="Histidine kinase-like ATPase, C-terminal domain"/>
    <property type="match status" value="1"/>
</dbReference>
<organism evidence="8 9">
    <name type="scientific">Geotrichum candidum</name>
    <name type="common">Oospora lactis</name>
    <name type="synonym">Dipodascus geotrichum</name>
    <dbReference type="NCBI Taxonomy" id="1173061"/>
    <lineage>
        <taxon>Eukaryota</taxon>
        <taxon>Fungi</taxon>
        <taxon>Dikarya</taxon>
        <taxon>Ascomycota</taxon>
        <taxon>Saccharomycotina</taxon>
        <taxon>Dipodascomycetes</taxon>
        <taxon>Dipodascales</taxon>
        <taxon>Dipodascaceae</taxon>
        <taxon>Geotrichum</taxon>
    </lineage>
</organism>
<keyword evidence="9" id="KW-1185">Reference proteome</keyword>
<protein>
    <submittedName>
        <fullName evidence="8">Similar to Saccharomyces cerevisiae YMR167W MLH1 Protein required for mismatch repair in mitosis and meiosis as well as crossing over during meiosis</fullName>
    </submittedName>
</protein>
<dbReference type="CDD" id="cd03483">
    <property type="entry name" value="MutL_Trans_MLH1"/>
    <property type="match status" value="1"/>
</dbReference>
<feature type="region of interest" description="Disordered" evidence="6">
    <location>
        <begin position="406"/>
        <end position="453"/>
    </location>
</feature>
<comment type="subcellular location">
    <subcellularLocation>
        <location evidence="1">Nucleus</location>
    </subcellularLocation>
</comment>
<dbReference type="FunFam" id="3.30.565.10:FF:000003">
    <property type="entry name" value="DNA mismatch repair endonuclease MutL"/>
    <property type="match status" value="1"/>
</dbReference>
<dbReference type="InterPro" id="IPR002099">
    <property type="entry name" value="MutL/Mlh/PMS"/>
</dbReference>
<dbReference type="NCBIfam" id="TIGR00585">
    <property type="entry name" value="mutl"/>
    <property type="match status" value="1"/>
</dbReference>
<evidence type="ECO:0000256" key="5">
    <source>
        <dbReference type="ARBA" id="ARBA00023242"/>
    </source>
</evidence>
<dbReference type="STRING" id="1173061.A0A0J9X465"/>
<dbReference type="PANTHER" id="PTHR10073">
    <property type="entry name" value="DNA MISMATCH REPAIR PROTEIN MLH, PMS, MUTL"/>
    <property type="match status" value="1"/>
</dbReference>
<dbReference type="GO" id="GO:0005524">
    <property type="term" value="F:ATP binding"/>
    <property type="evidence" value="ECO:0007669"/>
    <property type="project" value="InterPro"/>
</dbReference>
<sequence>MAEEPKIKALDPTVVNRIAAGEIIIAPANALKEMLENSVDAGATSIDVVVKDGGLKLLQITDNGSGINKVDLGLLCERFTTSKLSKFEDLSTIATYGFRGEALASISHISHLTVTTKTAASACAWRQMYLDGKPVDGAPPTAVAGRTGTQVLVEDLFYNTPSRLRTIKSPADEYGKVLDVVGRYACHCAGVAFTCKKAGDAYPALNVPAASSRRDRVRAVYGSAVATELIEVTVPASEKHGLRRADALVTNPNYSAKRSTPPVLFINGRSVACDPLRKALTGVYTIHLPRGGHYFAYLSLEIDPRNLDVNVHPTKREVRFLYEDEIIEHVCAAVQEALAACGASRTFQTQTVLPGARASAVLKDSTAALGQSQAFSQKRPYEYNLVRTDSKQAKLTTLFSSSHTPVPHLQCTHHDEEDHQSQASGIPIASSSSGNTDGSSRPNSSGGGSMLPLPSQYRYIESRRDRVDVRLKSIAQLREAIATAAHEPLTRVLADHTYIGVVDHARRLAAFQHGVRMFVVDYGVLCQEYFYQVGVADFGNFGTLTLGEAGSGVGMQALLNVLEHDEAVSNEERAVLETVWDMREMLHEYFSITLARPSEVDAANADPNEIQLVTLPMLVKGWVPALHKLPYFVRDLVSAVNWEDEHDCLEGVLRALSKLYAPEPVADSGEPGGATAAATSSEMDIDKDDDDVDDDAYDARRRAEIEEALERLLFPAIQRRLLAPRWLADHVVEIANLPGLYKVFERC</sequence>
<evidence type="ECO:0000256" key="6">
    <source>
        <dbReference type="SAM" id="MobiDB-lite"/>
    </source>
</evidence>
<dbReference type="InterPro" id="IPR020568">
    <property type="entry name" value="Ribosomal_Su5_D2-typ_SF"/>
</dbReference>
<dbReference type="PANTHER" id="PTHR10073:SF12">
    <property type="entry name" value="DNA MISMATCH REPAIR PROTEIN MLH1"/>
    <property type="match status" value="1"/>
</dbReference>
<dbReference type="Pfam" id="PF13589">
    <property type="entry name" value="HATPase_c_3"/>
    <property type="match status" value="1"/>
</dbReference>
<dbReference type="InterPro" id="IPR014721">
    <property type="entry name" value="Ribsml_uS5_D2-typ_fold_subgr"/>
</dbReference>
<dbReference type="InterPro" id="IPR013507">
    <property type="entry name" value="DNA_mismatch_S5_2-like"/>
</dbReference>
<dbReference type="FunFam" id="3.30.230.10:FF:000014">
    <property type="entry name" value="DNA mismatch repair protein Mlh1"/>
    <property type="match status" value="1"/>
</dbReference>
<keyword evidence="5" id="KW-0539">Nucleus</keyword>
<dbReference type="Gene3D" id="3.30.230.10">
    <property type="match status" value="1"/>
</dbReference>
<feature type="compositionally biased region" description="Acidic residues" evidence="6">
    <location>
        <begin position="683"/>
        <end position="693"/>
    </location>
</feature>
<proteinExistence type="inferred from homology"/>
<dbReference type="Pfam" id="PF16413">
    <property type="entry name" value="Mlh1_C"/>
    <property type="match status" value="1"/>
</dbReference>
<keyword evidence="4" id="KW-0234">DNA repair</keyword>
<gene>
    <name evidence="8" type="ORF">BN980_GECA02s07105g</name>
</gene>
<dbReference type="PROSITE" id="PS00058">
    <property type="entry name" value="DNA_MISMATCH_REPAIR_1"/>
    <property type="match status" value="1"/>
</dbReference>
<name>A0A0J9X465_GEOCN</name>
<evidence type="ECO:0000256" key="2">
    <source>
        <dbReference type="ARBA" id="ARBA00006082"/>
    </source>
</evidence>
<dbReference type="GO" id="GO:0140664">
    <property type="term" value="F:ATP-dependent DNA damage sensor activity"/>
    <property type="evidence" value="ECO:0007669"/>
    <property type="project" value="InterPro"/>
</dbReference>
<dbReference type="SMART" id="SM01340">
    <property type="entry name" value="DNA_mis_repair"/>
    <property type="match status" value="1"/>
</dbReference>
<keyword evidence="3" id="KW-0227">DNA damage</keyword>
<feature type="region of interest" description="Disordered" evidence="6">
    <location>
        <begin position="664"/>
        <end position="693"/>
    </location>
</feature>
<accession>A0A0J9X465</accession>
<dbReference type="GO" id="GO:0016887">
    <property type="term" value="F:ATP hydrolysis activity"/>
    <property type="evidence" value="ECO:0007669"/>
    <property type="project" value="InterPro"/>
</dbReference>
<evidence type="ECO:0000313" key="9">
    <source>
        <dbReference type="Proteomes" id="UP000242525"/>
    </source>
</evidence>
<dbReference type="AlphaFoldDB" id="A0A0J9X465"/>
<comment type="caution">
    <text evidence="8">The sequence shown here is derived from an EMBL/GenBank/DDBJ whole genome shotgun (WGS) entry which is preliminary data.</text>
</comment>
<dbReference type="GO" id="GO:0030983">
    <property type="term" value="F:mismatched DNA binding"/>
    <property type="evidence" value="ECO:0007669"/>
    <property type="project" value="InterPro"/>
</dbReference>